<dbReference type="InterPro" id="IPR036390">
    <property type="entry name" value="WH_DNA-bd_sf"/>
</dbReference>
<keyword evidence="3" id="KW-0804">Transcription</keyword>
<keyword evidence="2" id="KW-0238">DNA-binding</keyword>
<evidence type="ECO:0000259" key="4">
    <source>
        <dbReference type="PROSITE" id="PS50995"/>
    </source>
</evidence>
<accession>A0A6M6E785</accession>
<keyword evidence="5" id="KW-0614">Plasmid</keyword>
<protein>
    <submittedName>
        <fullName evidence="5">MarR family transcriptional regulator</fullName>
    </submittedName>
</protein>
<evidence type="ECO:0000256" key="1">
    <source>
        <dbReference type="ARBA" id="ARBA00023015"/>
    </source>
</evidence>
<proteinExistence type="predicted"/>
<dbReference type="GO" id="GO:0003677">
    <property type="term" value="F:DNA binding"/>
    <property type="evidence" value="ECO:0007669"/>
    <property type="project" value="UniProtKB-KW"/>
</dbReference>
<dbReference type="AlphaFoldDB" id="A0A6M6E785"/>
<name>A0A6M6E785_PRIMG</name>
<dbReference type="PANTHER" id="PTHR42756:SF1">
    <property type="entry name" value="TRANSCRIPTIONAL REPRESSOR OF EMRAB OPERON"/>
    <property type="match status" value="1"/>
</dbReference>
<dbReference type="EMBL" id="CP045276">
    <property type="protein sequence ID" value="QJX81346.1"/>
    <property type="molecule type" value="Genomic_DNA"/>
</dbReference>
<keyword evidence="1" id="KW-0805">Transcription regulation</keyword>
<feature type="domain" description="HTH marR-type" evidence="4">
    <location>
        <begin position="6"/>
        <end position="138"/>
    </location>
</feature>
<dbReference type="PROSITE" id="PS50995">
    <property type="entry name" value="HTH_MARR_2"/>
    <property type="match status" value="1"/>
</dbReference>
<evidence type="ECO:0000256" key="3">
    <source>
        <dbReference type="ARBA" id="ARBA00023163"/>
    </source>
</evidence>
<evidence type="ECO:0000256" key="2">
    <source>
        <dbReference type="ARBA" id="ARBA00023125"/>
    </source>
</evidence>
<dbReference type="Pfam" id="PF01047">
    <property type="entry name" value="MarR"/>
    <property type="match status" value="1"/>
</dbReference>
<dbReference type="InterPro" id="IPR036388">
    <property type="entry name" value="WH-like_DNA-bd_sf"/>
</dbReference>
<evidence type="ECO:0000313" key="6">
    <source>
        <dbReference type="Proteomes" id="UP000501076"/>
    </source>
</evidence>
<dbReference type="InterPro" id="IPR000835">
    <property type="entry name" value="HTH_MarR-typ"/>
</dbReference>
<reference evidence="5 6" key="1">
    <citation type="submission" date="2019-10" db="EMBL/GenBank/DDBJ databases">
        <title>Complete genome sequences for adaption low water activity.</title>
        <authorList>
            <person name="Zhao L."/>
            <person name="Zhong J."/>
        </authorList>
    </citation>
    <scope>NUCLEOTIDE SEQUENCE [LARGE SCALE GENOMIC DNA]</scope>
    <source>
        <strain evidence="5 6">FDU301</strain>
        <plasmid evidence="6">pfdu301d</plasmid>
    </source>
</reference>
<dbReference type="Gene3D" id="1.10.10.10">
    <property type="entry name" value="Winged helix-like DNA-binding domain superfamily/Winged helix DNA-binding domain"/>
    <property type="match status" value="1"/>
</dbReference>
<dbReference type="PANTHER" id="PTHR42756">
    <property type="entry name" value="TRANSCRIPTIONAL REGULATOR, MARR"/>
    <property type="match status" value="1"/>
</dbReference>
<geneLocation type="plasmid" evidence="6">
    <name>pfdu301d</name>
</geneLocation>
<organism evidence="5 6">
    <name type="scientific">Priestia megaterium</name>
    <name type="common">Bacillus megaterium</name>
    <dbReference type="NCBI Taxonomy" id="1404"/>
    <lineage>
        <taxon>Bacteria</taxon>
        <taxon>Bacillati</taxon>
        <taxon>Bacillota</taxon>
        <taxon>Bacilli</taxon>
        <taxon>Bacillales</taxon>
        <taxon>Bacillaceae</taxon>
        <taxon>Priestia</taxon>
    </lineage>
</organism>
<dbReference type="Proteomes" id="UP000501076">
    <property type="component" value="Plasmid pFDU301D"/>
</dbReference>
<gene>
    <name evidence="5" type="ORF">FDZ14_35165</name>
</gene>
<dbReference type="GO" id="GO:0003700">
    <property type="term" value="F:DNA-binding transcription factor activity"/>
    <property type="evidence" value="ECO:0007669"/>
    <property type="project" value="InterPro"/>
</dbReference>
<evidence type="ECO:0000313" key="5">
    <source>
        <dbReference type="EMBL" id="QJX81346.1"/>
    </source>
</evidence>
<dbReference type="PRINTS" id="PR00598">
    <property type="entry name" value="HTHMARR"/>
</dbReference>
<dbReference type="SMART" id="SM00347">
    <property type="entry name" value="HTH_MARR"/>
    <property type="match status" value="1"/>
</dbReference>
<dbReference type="SUPFAM" id="SSF46785">
    <property type="entry name" value="Winged helix' DNA-binding domain"/>
    <property type="match status" value="1"/>
</dbReference>
<sequence length="141" mass="16691">MIYMIEDEIRELLDKISGQMRRNYNQLLQDVNLHAGQDNLLCKLWANDGLTQVQLCEHLKCEPPTVTNMVKALEQKGIVYRQRDEKDGRISRVYLTPEGRDLEGPVNERWRKQQDKLLAGIIPEERLLLRRLMKQMEENLF</sequence>